<dbReference type="GO" id="GO:0019028">
    <property type="term" value="C:viral capsid"/>
    <property type="evidence" value="ECO:0007669"/>
    <property type="project" value="UniProtKB-KW"/>
</dbReference>
<feature type="domain" description="Astrovirus capsid protein inner core" evidence="5">
    <location>
        <begin position="19"/>
        <end position="241"/>
    </location>
</feature>
<feature type="region of interest" description="Disordered" evidence="4">
    <location>
        <begin position="639"/>
        <end position="681"/>
    </location>
</feature>
<organism evidence="6">
    <name type="scientific">Avastrovirus 2</name>
    <dbReference type="NCBI Taxonomy" id="1239438"/>
    <lineage>
        <taxon>Viruses</taxon>
        <taxon>Riboviria</taxon>
        <taxon>Orthornavirae</taxon>
        <taxon>Pisuviricota</taxon>
        <taxon>Stelpaviricetes</taxon>
        <taxon>Stellavirales</taxon>
        <taxon>Astroviridae</taxon>
        <taxon>Avastrovirus</taxon>
        <taxon>Avastrovirus galli</taxon>
    </lineage>
</organism>
<dbReference type="InterPro" id="IPR004337">
    <property type="entry name" value="Astro_capsid_N"/>
</dbReference>
<comment type="subcellular location">
    <subcellularLocation>
        <location evidence="1">Virion</location>
    </subcellularLocation>
</comment>
<name>A0A3G1RP80_9VIRU</name>
<feature type="compositionally biased region" description="Low complexity" evidence="4">
    <location>
        <begin position="1"/>
        <end position="13"/>
    </location>
</feature>
<feature type="compositionally biased region" description="Basic residues" evidence="4">
    <location>
        <begin position="14"/>
        <end position="29"/>
    </location>
</feature>
<feature type="compositionally biased region" description="Acidic residues" evidence="4">
    <location>
        <begin position="651"/>
        <end position="662"/>
    </location>
</feature>
<reference evidence="6" key="1">
    <citation type="journal article" date="2018" name="Mol. Ecol.">
        <title>Virus-virus interactions and host ecology are associated with RNA virome structure in wild birds.</title>
        <authorList>
            <person name="Wille M."/>
            <person name="Eden J.S."/>
            <person name="Shi M."/>
            <person name="Klaassen M."/>
            <person name="Hurt A.C."/>
            <person name="Holmes E.C."/>
        </authorList>
    </citation>
    <scope>NUCLEOTIDE SEQUENCE</scope>
    <source>
        <strain evidence="6">AstV/Red-necked Avocet/MW09/Interior</strain>
    </source>
</reference>
<proteinExistence type="predicted"/>
<evidence type="ECO:0000256" key="1">
    <source>
        <dbReference type="ARBA" id="ARBA00004328"/>
    </source>
</evidence>
<evidence type="ECO:0000256" key="4">
    <source>
        <dbReference type="SAM" id="MobiDB-lite"/>
    </source>
</evidence>
<evidence type="ECO:0000259" key="5">
    <source>
        <dbReference type="Pfam" id="PF03115"/>
    </source>
</evidence>
<evidence type="ECO:0000256" key="3">
    <source>
        <dbReference type="ARBA" id="ARBA00022844"/>
    </source>
</evidence>
<keyword evidence="2" id="KW-0167">Capsid protein</keyword>
<dbReference type="Pfam" id="PF03115">
    <property type="entry name" value="Astro_capsid_N"/>
    <property type="match status" value="1"/>
</dbReference>
<sequence>MAGACPKTAGAKPKTAKPKQPKHPKKKQQPLKPREKELKHLEKQVREVKKRVAGPKSQDVMKATTTLGIVVGTENTLLSRQFRVYLNPLLMKTTIPSGTTTPLSLRASMYSLYKVLSATLRIKPLCTSANIVGSTCLASLVTNSIEATGDSIDALKARKHVDLPVGRSANWRLLPRDLAGPRRGWWLVDTSESPTDAVGCALDIHVCFQTRNLLQQGNATNVYTGPLWELELTATFSFTGYAPKPALASLGNFTVGSGTTASGTITTGTNGELVMQPQGDILEILESRATGQTTGVSEVIWAIAGSVADTASILFPQWSWLIKGGFWFIRKLFGAGRDGQSTYVIYPSLAAAMSDQRIFPSAAAAQGTSQLTMTVVHASEIMVPNPQVQAAPQTRELLTSSEFPLSDGVLPAPASFYSNTGYTPTPENLWSAAVCVSGNFELYPFKLPTTTSVGVSSVLLTGSQTYDTAYVYIFDLKKGAAFFQAGLTDSHTDIPSDTQNWNLGITSNGATFLQKMLDYPVQTTVGRIILTTLSNLSIPAWVLEKWGHLNDTARISNVRLSGRGVQSGSPTFNKLWPWGWLCATETSLFLVALPSTSASPSQTVPTEAKLPLLLELFVSHKDSTQYAIASSTRNEHWYQQPHSSVSFHEETETESEQSDSELELLPLPPPLPPKKRERPRH</sequence>
<dbReference type="EMBL" id="MH453801">
    <property type="protein sequence ID" value="AXF38646.1"/>
    <property type="molecule type" value="Genomic_RNA"/>
</dbReference>
<protein>
    <submittedName>
        <fullName evidence="6">Structural protein</fullName>
    </submittedName>
</protein>
<evidence type="ECO:0000313" key="6">
    <source>
        <dbReference type="EMBL" id="AXF38646.1"/>
    </source>
</evidence>
<keyword evidence="3" id="KW-0946">Virion</keyword>
<accession>A0A3G1RP80</accession>
<dbReference type="Gene3D" id="2.60.120.20">
    <property type="match status" value="1"/>
</dbReference>
<gene>
    <name evidence="6" type="primary">ORF2</name>
</gene>
<evidence type="ECO:0000256" key="2">
    <source>
        <dbReference type="ARBA" id="ARBA00022561"/>
    </source>
</evidence>
<dbReference type="InterPro" id="IPR029053">
    <property type="entry name" value="Viral_coat"/>
</dbReference>
<feature type="region of interest" description="Disordered" evidence="4">
    <location>
        <begin position="1"/>
        <end position="38"/>
    </location>
</feature>